<dbReference type="InterPro" id="IPR036388">
    <property type="entry name" value="WH-like_DNA-bd_sf"/>
</dbReference>
<accession>A0A386WFM3</accession>
<keyword evidence="2" id="KW-0805">Transcription regulation</keyword>
<evidence type="ECO:0000256" key="4">
    <source>
        <dbReference type="ARBA" id="ARBA00023163"/>
    </source>
</evidence>
<dbReference type="KEGG" id="mtua:CSH63_05410"/>
<dbReference type="Pfam" id="PF03466">
    <property type="entry name" value="LysR_substrate"/>
    <property type="match status" value="1"/>
</dbReference>
<dbReference type="PANTHER" id="PTHR30346">
    <property type="entry name" value="TRANSCRIPTIONAL DUAL REGULATOR HCAR-RELATED"/>
    <property type="match status" value="1"/>
</dbReference>
<evidence type="ECO:0000313" key="7">
    <source>
        <dbReference type="Proteomes" id="UP000267804"/>
    </source>
</evidence>
<dbReference type="PROSITE" id="PS50931">
    <property type="entry name" value="HTH_LYSR"/>
    <property type="match status" value="1"/>
</dbReference>
<dbReference type="RefSeq" id="WP_120569294.1">
    <property type="nucleotide sequence ID" value="NZ_CP024087.1"/>
</dbReference>
<name>A0A386WFM3_9ACTN</name>
<dbReference type="Proteomes" id="UP000267804">
    <property type="component" value="Chromosome"/>
</dbReference>
<dbReference type="GO" id="GO:0032993">
    <property type="term" value="C:protein-DNA complex"/>
    <property type="evidence" value="ECO:0007669"/>
    <property type="project" value="TreeGrafter"/>
</dbReference>
<dbReference type="GO" id="GO:0003700">
    <property type="term" value="F:DNA-binding transcription factor activity"/>
    <property type="evidence" value="ECO:0007669"/>
    <property type="project" value="InterPro"/>
</dbReference>
<comment type="similarity">
    <text evidence="1">Belongs to the LysR transcriptional regulatory family.</text>
</comment>
<dbReference type="Gene3D" id="1.10.10.10">
    <property type="entry name" value="Winged helix-like DNA-binding domain superfamily/Winged helix DNA-binding domain"/>
    <property type="match status" value="1"/>
</dbReference>
<evidence type="ECO:0000256" key="3">
    <source>
        <dbReference type="ARBA" id="ARBA00023125"/>
    </source>
</evidence>
<dbReference type="PRINTS" id="PR00039">
    <property type="entry name" value="HTHLYSR"/>
</dbReference>
<gene>
    <name evidence="6" type="ORF">CSH63_05410</name>
</gene>
<evidence type="ECO:0000313" key="6">
    <source>
        <dbReference type="EMBL" id="AYF26891.1"/>
    </source>
</evidence>
<reference evidence="6 7" key="1">
    <citation type="submission" date="2017-10" db="EMBL/GenBank/DDBJ databases">
        <title>Integration of genomic and chemical information greatly accelerates assignment of the full stereostructure of myelolactone, a potent inhibitor of myeloma from a marine-derived Micromonospora.</title>
        <authorList>
            <person name="Kim M.C."/>
            <person name="Machado H."/>
            <person name="Jensen P.R."/>
            <person name="Fenical W."/>
        </authorList>
    </citation>
    <scope>NUCLEOTIDE SEQUENCE [LARGE SCALE GENOMIC DNA]</scope>
    <source>
        <strain evidence="6 7">CNY-010</strain>
    </source>
</reference>
<feature type="domain" description="HTH lysR-type" evidence="5">
    <location>
        <begin position="3"/>
        <end position="60"/>
    </location>
</feature>
<keyword evidence="3" id="KW-0238">DNA-binding</keyword>
<dbReference type="Pfam" id="PF00126">
    <property type="entry name" value="HTH_1"/>
    <property type="match status" value="1"/>
</dbReference>
<dbReference type="InterPro" id="IPR000847">
    <property type="entry name" value="LysR_HTH_N"/>
</dbReference>
<dbReference type="GO" id="GO:0003677">
    <property type="term" value="F:DNA binding"/>
    <property type="evidence" value="ECO:0007669"/>
    <property type="project" value="UniProtKB-KW"/>
</dbReference>
<organism evidence="6 7">
    <name type="scientific">Micromonospora tulbaghiae</name>
    <dbReference type="NCBI Taxonomy" id="479978"/>
    <lineage>
        <taxon>Bacteria</taxon>
        <taxon>Bacillati</taxon>
        <taxon>Actinomycetota</taxon>
        <taxon>Actinomycetes</taxon>
        <taxon>Micromonosporales</taxon>
        <taxon>Micromonosporaceae</taxon>
        <taxon>Micromonospora</taxon>
    </lineage>
</organism>
<proteinExistence type="inferred from homology"/>
<keyword evidence="4" id="KW-0804">Transcription</keyword>
<dbReference type="PANTHER" id="PTHR30346:SF30">
    <property type="entry name" value="SMALL NEUTRAL PROTEASE REGULATORY PROTEIN"/>
    <property type="match status" value="1"/>
</dbReference>
<dbReference type="InterPro" id="IPR005119">
    <property type="entry name" value="LysR_subst-bd"/>
</dbReference>
<evidence type="ECO:0000256" key="2">
    <source>
        <dbReference type="ARBA" id="ARBA00023015"/>
    </source>
</evidence>
<evidence type="ECO:0000259" key="5">
    <source>
        <dbReference type="PROSITE" id="PS50931"/>
    </source>
</evidence>
<dbReference type="EMBL" id="CP024087">
    <property type="protein sequence ID" value="AYF26891.1"/>
    <property type="molecule type" value="Genomic_DNA"/>
</dbReference>
<dbReference type="SUPFAM" id="SSF53850">
    <property type="entry name" value="Periplasmic binding protein-like II"/>
    <property type="match status" value="1"/>
</dbReference>
<dbReference type="SUPFAM" id="SSF46785">
    <property type="entry name" value="Winged helix' DNA-binding domain"/>
    <property type="match status" value="1"/>
</dbReference>
<sequence length="318" mass="34990">MRLELRHLRVLCAIADLGSLGKAASALRLSQPALSAQLRRIERFMGGELFLRTNSGVRPTSFGIEIVEGARQILTSVDSLGRRTGRHSCSKALRLGSTTTPVLAGLIARISRQQPGVSVTIRSEYGIAALLAMLESDKLDVALVLDYPGFELRDSEMLDTRPFAVEPAFVALPAGHRLAHRTEVPLRELAGEAWFVSPDDGAGWPGVFYRSCEQAGFRPAVTHEFLGEKNLQDMIAAGVGVTICQPTMRPMYGMVVRPLEGSPIRVRQLVVWRREGPAAPLAAQLHRYAREAYQDLVAQTPHYQAWTVRQRISPGFTL</sequence>
<evidence type="ECO:0000256" key="1">
    <source>
        <dbReference type="ARBA" id="ARBA00009437"/>
    </source>
</evidence>
<dbReference type="Gene3D" id="3.40.190.10">
    <property type="entry name" value="Periplasmic binding protein-like II"/>
    <property type="match status" value="2"/>
</dbReference>
<dbReference type="InterPro" id="IPR036390">
    <property type="entry name" value="WH_DNA-bd_sf"/>
</dbReference>
<protein>
    <submittedName>
        <fullName evidence="6">LysR family transcriptional regulator</fullName>
    </submittedName>
</protein>
<dbReference type="AlphaFoldDB" id="A0A386WFM3"/>